<dbReference type="SUPFAM" id="SSF51735">
    <property type="entry name" value="NAD(P)-binding Rossmann-fold domains"/>
    <property type="match status" value="1"/>
</dbReference>
<evidence type="ECO:0000256" key="3">
    <source>
        <dbReference type="ARBA" id="ARBA00012929"/>
    </source>
</evidence>
<evidence type="ECO:0000256" key="1">
    <source>
        <dbReference type="ARBA" id="ARBA00004781"/>
    </source>
</evidence>
<dbReference type="InterPro" id="IPR005913">
    <property type="entry name" value="dTDP_dehydrorham_reduct"/>
</dbReference>
<evidence type="ECO:0000313" key="9">
    <source>
        <dbReference type="Proteomes" id="UP000190339"/>
    </source>
</evidence>
<dbReference type="Gene3D" id="3.40.50.720">
    <property type="entry name" value="NAD(P)-binding Rossmann-like Domain"/>
    <property type="match status" value="1"/>
</dbReference>
<comment type="catalytic activity">
    <reaction evidence="5">
        <text>dTDP-beta-L-rhamnose + NADP(+) = dTDP-4-dehydro-beta-L-rhamnose + NADPH + H(+)</text>
        <dbReference type="Rhea" id="RHEA:21796"/>
        <dbReference type="ChEBI" id="CHEBI:15378"/>
        <dbReference type="ChEBI" id="CHEBI:57510"/>
        <dbReference type="ChEBI" id="CHEBI:57783"/>
        <dbReference type="ChEBI" id="CHEBI:58349"/>
        <dbReference type="ChEBI" id="CHEBI:62830"/>
        <dbReference type="EC" id="1.1.1.133"/>
    </reaction>
</comment>
<dbReference type="InterPro" id="IPR029903">
    <property type="entry name" value="RmlD-like-bd"/>
</dbReference>
<dbReference type="GO" id="GO:0048269">
    <property type="term" value="C:methionine adenosyltransferase complex"/>
    <property type="evidence" value="ECO:0007669"/>
    <property type="project" value="TreeGrafter"/>
</dbReference>
<reference evidence="9" key="1">
    <citation type="submission" date="2017-02" db="EMBL/GenBank/DDBJ databases">
        <authorList>
            <person name="Varghese N."/>
            <person name="Submissions S."/>
        </authorList>
    </citation>
    <scope>NUCLEOTIDE SEQUENCE [LARGE SCALE GENOMIC DNA]</scope>
    <source>
        <strain evidence="9">DSM 23546</strain>
    </source>
</reference>
<name>A0A1T5CDN6_9FLAO</name>
<keyword evidence="6" id="KW-0560">Oxidoreductase</keyword>
<gene>
    <name evidence="8" type="ORF">SAMN05660866_02203</name>
</gene>
<evidence type="ECO:0000256" key="2">
    <source>
        <dbReference type="ARBA" id="ARBA00010944"/>
    </source>
</evidence>
<dbReference type="GO" id="GO:0019305">
    <property type="term" value="P:dTDP-rhamnose biosynthetic process"/>
    <property type="evidence" value="ECO:0007669"/>
    <property type="project" value="UniProtKB-UniPathway"/>
</dbReference>
<evidence type="ECO:0000256" key="5">
    <source>
        <dbReference type="ARBA" id="ARBA00048200"/>
    </source>
</evidence>
<comment type="pathway">
    <text evidence="1 6">Carbohydrate biosynthesis; dTDP-L-rhamnose biosynthesis.</text>
</comment>
<dbReference type="GO" id="GO:0048270">
    <property type="term" value="F:methionine adenosyltransferase regulator activity"/>
    <property type="evidence" value="ECO:0007669"/>
    <property type="project" value="TreeGrafter"/>
</dbReference>
<dbReference type="Proteomes" id="UP000190339">
    <property type="component" value="Unassembled WGS sequence"/>
</dbReference>
<dbReference type="UniPathway" id="UPA00124"/>
<comment type="similarity">
    <text evidence="2 6">Belongs to the dTDP-4-dehydrorhamnose reductase family.</text>
</comment>
<dbReference type="AlphaFoldDB" id="A0A1T5CDN6"/>
<dbReference type="STRING" id="561365.SAMN05660866_02203"/>
<evidence type="ECO:0000313" key="8">
    <source>
        <dbReference type="EMBL" id="SKB57558.1"/>
    </source>
</evidence>
<accession>A0A1T5CDN6</accession>
<evidence type="ECO:0000256" key="6">
    <source>
        <dbReference type="RuleBase" id="RU364082"/>
    </source>
</evidence>
<keyword evidence="6" id="KW-0521">NADP</keyword>
<proteinExistence type="inferred from homology"/>
<dbReference type="EC" id="1.1.1.133" evidence="3 6"/>
<dbReference type="GO" id="GO:0006556">
    <property type="term" value="P:S-adenosylmethionine biosynthetic process"/>
    <property type="evidence" value="ECO:0007669"/>
    <property type="project" value="TreeGrafter"/>
</dbReference>
<organism evidence="8 9">
    <name type="scientific">Maribacter arcticus</name>
    <dbReference type="NCBI Taxonomy" id="561365"/>
    <lineage>
        <taxon>Bacteria</taxon>
        <taxon>Pseudomonadati</taxon>
        <taxon>Bacteroidota</taxon>
        <taxon>Flavobacteriia</taxon>
        <taxon>Flavobacteriales</taxon>
        <taxon>Flavobacteriaceae</taxon>
        <taxon>Maribacter</taxon>
    </lineage>
</organism>
<dbReference type="GO" id="GO:0008831">
    <property type="term" value="F:dTDP-4-dehydrorhamnose reductase activity"/>
    <property type="evidence" value="ECO:0007669"/>
    <property type="project" value="UniProtKB-EC"/>
</dbReference>
<sequence>MSLDNKKILILGGSGFIGNAIYKELCKYFDTFGTYCHAANSYSTNNQFVHYNIEEDDIVEVLELVKPQVIISALRGNFAALIIAHEHILEYVRKENCQLYFISSANVFDAYSKYPSYEMDKTLSESIYGRLKIRIENMLLRLPKEKMAILRIPMVFGNSSPRIRDMKKAIIENEPIEVFPNLILNVTNDDKVTQQIHYLINRNKTGIYHLGSNDLTHHEDFIKEVLERVGNFNPIIKRVYTTNEDRYLAVLPKTNQLPKNLQFTFQDIIDHHVLN</sequence>
<keyword evidence="9" id="KW-1185">Reference proteome</keyword>
<dbReference type="PANTHER" id="PTHR10491">
    <property type="entry name" value="DTDP-4-DEHYDRORHAMNOSE REDUCTASE"/>
    <property type="match status" value="1"/>
</dbReference>
<comment type="function">
    <text evidence="6">Catalyzes the reduction of dTDP-6-deoxy-L-lyxo-4-hexulose to yield dTDP-L-rhamnose.</text>
</comment>
<dbReference type="PANTHER" id="PTHR10491:SF4">
    <property type="entry name" value="METHIONINE ADENOSYLTRANSFERASE 2 SUBUNIT BETA"/>
    <property type="match status" value="1"/>
</dbReference>
<evidence type="ECO:0000256" key="4">
    <source>
        <dbReference type="ARBA" id="ARBA00017099"/>
    </source>
</evidence>
<dbReference type="InterPro" id="IPR036291">
    <property type="entry name" value="NAD(P)-bd_dom_sf"/>
</dbReference>
<dbReference type="Pfam" id="PF04321">
    <property type="entry name" value="RmlD_sub_bind"/>
    <property type="match status" value="1"/>
</dbReference>
<evidence type="ECO:0000259" key="7">
    <source>
        <dbReference type="Pfam" id="PF04321"/>
    </source>
</evidence>
<feature type="domain" description="RmlD-like substrate binding" evidence="7">
    <location>
        <begin position="7"/>
        <end position="243"/>
    </location>
</feature>
<protein>
    <recommendedName>
        <fullName evidence="4 6">dTDP-4-dehydrorhamnose reductase</fullName>
        <ecNumber evidence="3 6">1.1.1.133</ecNumber>
    </recommendedName>
</protein>
<dbReference type="EMBL" id="FUYL01000006">
    <property type="protein sequence ID" value="SKB57558.1"/>
    <property type="molecule type" value="Genomic_DNA"/>
</dbReference>